<name>A0A6J4TF62_9ACTN</name>
<dbReference type="EC" id="4.1.2.13" evidence="2"/>
<feature type="non-terminal residue" evidence="2">
    <location>
        <position position="361"/>
    </location>
</feature>
<feature type="compositionally biased region" description="Basic and acidic residues" evidence="1">
    <location>
        <begin position="312"/>
        <end position="329"/>
    </location>
</feature>
<feature type="compositionally biased region" description="Basic residues" evidence="1">
    <location>
        <begin position="39"/>
        <end position="56"/>
    </location>
</feature>
<sequence>DHCRTDDEPHRGAPGLRCRRSAHPPVPDDPGGPAPSPRPRLRRSGVGRLRPHHRHAAQPAVALQPGPPGRDGPRQHPPGRSGHRALGGRVLRAQSRLLRPGEHRPARHGGRLQRGRLDGRRARRGLPEVRAQVPLHRQAQPQRAHDVPQQVRPDRVRLRAACLGHGGGRRGRDDLLRLGPQHPADHGDRPRLRGGAQAGDVHRPVVLPAQLGLQARRHGLPPRRRPHGPGQPHRDDDPGRHHQAEAARGERGLQRPQRGRGLRQDEQARVLRAHHGPPDRPDPLPGRQLLRGPRRAHQLRRRLLGRVRPRRGGQDRGDQQARRRPRADLRPQGVPAPDGRGRRAPQRHPGRLPVARGHGRV</sequence>
<reference evidence="2" key="1">
    <citation type="submission" date="2020-02" db="EMBL/GenBank/DDBJ databases">
        <authorList>
            <person name="Meier V. D."/>
        </authorList>
    </citation>
    <scope>NUCLEOTIDE SEQUENCE</scope>
    <source>
        <strain evidence="2">AVDCRST_MAG30</strain>
    </source>
</reference>
<dbReference type="EMBL" id="CADCVS010000395">
    <property type="protein sequence ID" value="CAA9521675.1"/>
    <property type="molecule type" value="Genomic_DNA"/>
</dbReference>
<dbReference type="AlphaFoldDB" id="A0A6J4TF62"/>
<dbReference type="GO" id="GO:0004332">
    <property type="term" value="F:fructose-bisphosphate aldolase activity"/>
    <property type="evidence" value="ECO:0007669"/>
    <property type="project" value="UniProtKB-EC"/>
</dbReference>
<accession>A0A6J4TF62</accession>
<feature type="compositionally biased region" description="Basic and acidic residues" evidence="1">
    <location>
        <begin position="232"/>
        <end position="253"/>
    </location>
</feature>
<feature type="compositionally biased region" description="Basic and acidic residues" evidence="1">
    <location>
        <begin position="1"/>
        <end position="11"/>
    </location>
</feature>
<keyword evidence="2" id="KW-0456">Lyase</keyword>
<gene>
    <name evidence="2" type="ORF">AVDCRST_MAG30-3084</name>
</gene>
<proteinExistence type="predicted"/>
<protein>
    <submittedName>
        <fullName evidence="2">Fructose-bisphosphate aldolase class I</fullName>
        <ecNumber evidence="2">4.1.2.13</ecNumber>
    </submittedName>
</protein>
<feature type="region of interest" description="Disordered" evidence="1">
    <location>
        <begin position="1"/>
        <end position="361"/>
    </location>
</feature>
<feature type="compositionally biased region" description="Basic residues" evidence="1">
    <location>
        <begin position="292"/>
        <end position="311"/>
    </location>
</feature>
<feature type="compositionally biased region" description="Pro residues" evidence="1">
    <location>
        <begin position="24"/>
        <end position="38"/>
    </location>
</feature>
<evidence type="ECO:0000256" key="1">
    <source>
        <dbReference type="SAM" id="MobiDB-lite"/>
    </source>
</evidence>
<feature type="compositionally biased region" description="Basic residues" evidence="1">
    <location>
        <begin position="215"/>
        <end position="227"/>
    </location>
</feature>
<feature type="compositionally biased region" description="Basic residues" evidence="1">
    <location>
        <begin position="105"/>
        <end position="114"/>
    </location>
</feature>
<evidence type="ECO:0000313" key="2">
    <source>
        <dbReference type="EMBL" id="CAA9521675.1"/>
    </source>
</evidence>
<feature type="non-terminal residue" evidence="2">
    <location>
        <position position="1"/>
    </location>
</feature>
<organism evidence="2">
    <name type="scientific">uncultured Solirubrobacteraceae bacterium</name>
    <dbReference type="NCBI Taxonomy" id="1162706"/>
    <lineage>
        <taxon>Bacteria</taxon>
        <taxon>Bacillati</taxon>
        <taxon>Actinomycetota</taxon>
        <taxon>Thermoleophilia</taxon>
        <taxon>Solirubrobacterales</taxon>
        <taxon>Solirubrobacteraceae</taxon>
        <taxon>environmental samples</taxon>
    </lineage>
</organism>